<dbReference type="AlphaFoldDB" id="A0A9X3EH91"/>
<dbReference type="InterPro" id="IPR009078">
    <property type="entry name" value="Ferritin-like_SF"/>
</dbReference>
<sequence>MSYSTVRDLLMLSEQVHHQAATLFQQLREGTQKEQVDLVMQLLAAHEEHQAEAMVRLCQDSPAAVLSEWHQIEPGGLPEALGDSGVCHDDMSVDEVVQLACRISDYLSGLYRQVASEAASTGVRELFTSLVDFEKNQKIAAVRAALSANDW</sequence>
<proteinExistence type="predicted"/>
<keyword evidence="2" id="KW-1185">Reference proteome</keyword>
<dbReference type="SUPFAM" id="SSF47240">
    <property type="entry name" value="Ferritin-like"/>
    <property type="match status" value="1"/>
</dbReference>
<evidence type="ECO:0000313" key="2">
    <source>
        <dbReference type="Proteomes" id="UP001150830"/>
    </source>
</evidence>
<evidence type="ECO:0000313" key="1">
    <source>
        <dbReference type="EMBL" id="MCY0967170.1"/>
    </source>
</evidence>
<reference evidence="1" key="1">
    <citation type="submission" date="2022-11" db="EMBL/GenBank/DDBJ databases">
        <title>Parathalassolutuus dongxingensis gen. nov., sp. nov., a novel member of family Oceanospirillaceae isolated from a coastal shrimp pond in Guangxi, China.</title>
        <authorList>
            <person name="Chen H."/>
        </authorList>
    </citation>
    <scope>NUCLEOTIDE SEQUENCE</scope>
    <source>
        <strain evidence="1">G-43</strain>
    </source>
</reference>
<protein>
    <submittedName>
        <fullName evidence="1">Uncharacterized protein</fullName>
    </submittedName>
</protein>
<dbReference type="RefSeq" id="WP_283175378.1">
    <property type="nucleotide sequence ID" value="NZ_JAPNOA010000059.1"/>
</dbReference>
<accession>A0A9X3EH91</accession>
<dbReference type="Proteomes" id="UP001150830">
    <property type="component" value="Unassembled WGS sequence"/>
</dbReference>
<comment type="caution">
    <text evidence="1">The sequence shown here is derived from an EMBL/GenBank/DDBJ whole genome shotgun (WGS) entry which is preliminary data.</text>
</comment>
<dbReference type="EMBL" id="JAPNOA010000059">
    <property type="protein sequence ID" value="MCY0967170.1"/>
    <property type="molecule type" value="Genomic_DNA"/>
</dbReference>
<gene>
    <name evidence="1" type="ORF">OUO13_18490</name>
</gene>
<organism evidence="1 2">
    <name type="scientific">Parathalassolituus penaei</name>
    <dbReference type="NCBI Taxonomy" id="2997323"/>
    <lineage>
        <taxon>Bacteria</taxon>
        <taxon>Pseudomonadati</taxon>
        <taxon>Pseudomonadota</taxon>
        <taxon>Gammaproteobacteria</taxon>
        <taxon>Oceanospirillales</taxon>
        <taxon>Oceanospirillaceae</taxon>
        <taxon>Parathalassolituus</taxon>
    </lineage>
</organism>
<dbReference type="InterPro" id="IPR012347">
    <property type="entry name" value="Ferritin-like"/>
</dbReference>
<dbReference type="Gene3D" id="1.20.1260.10">
    <property type="match status" value="1"/>
</dbReference>
<name>A0A9X3EH91_9GAMM</name>